<accession>A0A2W5RWY3</accession>
<evidence type="ECO:0000313" key="1">
    <source>
        <dbReference type="EMBL" id="PZQ95198.1"/>
    </source>
</evidence>
<name>A0A2W5RWY3_CERSP</name>
<sequence>MAEAFAVLVEGIGSLDQFKDIRKDVRLAAVQAINKTAAGGRALLATAIRRQVNFPASYVGPANKRLYVSKQATRGDLEAKITARGRPTSLARFVRSANKTTKGVVVEVHPGKARLMKRAFLIKLPAGTGDIDTKFNMGLAIRLRPGETIKNKREARQMAKGLYLLYGPSVDQVFRAADGSGAAEDAVPTLEERLQREFFRLLEL</sequence>
<proteinExistence type="predicted"/>
<dbReference type="EMBL" id="QFQS01000009">
    <property type="protein sequence ID" value="PZQ95198.1"/>
    <property type="molecule type" value="Genomic_DNA"/>
</dbReference>
<dbReference type="Proteomes" id="UP000248975">
    <property type="component" value="Unassembled WGS sequence"/>
</dbReference>
<organism evidence="1 2">
    <name type="scientific">Cereibacter sphaeroides</name>
    <name type="common">Rhodobacter sphaeroides</name>
    <dbReference type="NCBI Taxonomy" id="1063"/>
    <lineage>
        <taxon>Bacteria</taxon>
        <taxon>Pseudomonadati</taxon>
        <taxon>Pseudomonadota</taxon>
        <taxon>Alphaproteobacteria</taxon>
        <taxon>Rhodobacterales</taxon>
        <taxon>Paracoccaceae</taxon>
        <taxon>Cereibacter</taxon>
    </lineage>
</organism>
<reference evidence="1 2" key="1">
    <citation type="submission" date="2017-08" db="EMBL/GenBank/DDBJ databases">
        <title>Infants hospitalized years apart are colonized by the same room-sourced microbial strains.</title>
        <authorList>
            <person name="Brooks B."/>
            <person name="Olm M.R."/>
            <person name="Firek B.A."/>
            <person name="Baker R."/>
            <person name="Thomas B.C."/>
            <person name="Morowitz M.J."/>
            <person name="Banfield J.F."/>
        </authorList>
    </citation>
    <scope>NUCLEOTIDE SEQUENCE [LARGE SCALE GENOMIC DNA]</scope>
    <source>
        <strain evidence="1">S2_003_000_R2_11</strain>
    </source>
</reference>
<evidence type="ECO:0000313" key="2">
    <source>
        <dbReference type="Proteomes" id="UP000248975"/>
    </source>
</evidence>
<gene>
    <name evidence="1" type="ORF">DI533_20315</name>
</gene>
<comment type="caution">
    <text evidence="1">The sequence shown here is derived from an EMBL/GenBank/DDBJ whole genome shotgun (WGS) entry which is preliminary data.</text>
</comment>
<dbReference type="AlphaFoldDB" id="A0A2W5RWY3"/>
<protein>
    <submittedName>
        <fullName evidence="1">Uncharacterized protein</fullName>
    </submittedName>
</protein>